<dbReference type="AlphaFoldDB" id="A0A090G6G5"/>
<gene>
    <name evidence="1" type="ORF">MPL3356_60463</name>
</gene>
<sequence length="72" mass="8128">MTVQRVRAKFCCGSKEGTTVFMHAVYSDDIQSENGRFTKATPWADLKMNVDNPDAAIQFEVGKEYYVDFTPA</sequence>
<dbReference type="EMBL" id="CCMZ01000056">
    <property type="protein sequence ID" value="CDX26607.1"/>
    <property type="molecule type" value="Genomic_DNA"/>
</dbReference>
<keyword evidence="2" id="KW-1185">Reference proteome</keyword>
<evidence type="ECO:0000313" key="2">
    <source>
        <dbReference type="Proteomes" id="UP000045285"/>
    </source>
</evidence>
<dbReference type="Proteomes" id="UP000045285">
    <property type="component" value="Unassembled WGS sequence"/>
</dbReference>
<name>A0A090G6G5_MESPL</name>
<proteinExistence type="predicted"/>
<accession>A0A090G6G5</accession>
<organism evidence="1 2">
    <name type="scientific">Mesorhizobium plurifarium</name>
    <dbReference type="NCBI Taxonomy" id="69974"/>
    <lineage>
        <taxon>Bacteria</taxon>
        <taxon>Pseudomonadati</taxon>
        <taxon>Pseudomonadota</taxon>
        <taxon>Alphaproteobacteria</taxon>
        <taxon>Hyphomicrobiales</taxon>
        <taxon>Phyllobacteriaceae</taxon>
        <taxon>Mesorhizobium</taxon>
    </lineage>
</organism>
<reference evidence="2" key="1">
    <citation type="submission" date="2014-08" db="EMBL/GenBank/DDBJ databases">
        <authorList>
            <person name="Moulin L."/>
        </authorList>
    </citation>
    <scope>NUCLEOTIDE SEQUENCE [LARGE SCALE GENOMIC DNA]</scope>
</reference>
<evidence type="ECO:0000313" key="1">
    <source>
        <dbReference type="EMBL" id="CDX26607.1"/>
    </source>
</evidence>
<protein>
    <submittedName>
        <fullName evidence="1">Uncharacterized protein</fullName>
    </submittedName>
</protein>